<dbReference type="Proteomes" id="UP001360560">
    <property type="component" value="Unassembled WGS sequence"/>
</dbReference>
<evidence type="ECO:0000313" key="3">
    <source>
        <dbReference type="EMBL" id="GMM34194.1"/>
    </source>
</evidence>
<sequence>MKALVYFITFIRFFNLVIAKNVFDITKINISGDERAQGIEKRMNHDQQTPQSFDEEYAKQREQQRLAADFSSFSTNLLSFKDPISIFTYYLRDNYDFIHTGPLKDIIIFIPTDNAIKKLSEKPWEFPSLIVPSMDEKTADKVSKENVLSFVKSHLVNISDLQYKLPEDGSDITFKTINNNDIIIRNYNSDFWASAERGSSRGAKIISSKVEKYAEQTITLIVIDGTLDWPEKH</sequence>
<dbReference type="GeneID" id="90072173"/>
<evidence type="ECO:0000313" key="4">
    <source>
        <dbReference type="Proteomes" id="UP001360560"/>
    </source>
</evidence>
<proteinExistence type="predicted"/>
<name>A0AAV5QHI1_9ASCO</name>
<dbReference type="RefSeq" id="XP_064851194.1">
    <property type="nucleotide sequence ID" value="XM_064995122.1"/>
</dbReference>
<evidence type="ECO:0000256" key="1">
    <source>
        <dbReference type="ARBA" id="ARBA00022729"/>
    </source>
</evidence>
<dbReference type="InterPro" id="IPR040200">
    <property type="entry name" value="Mug57-like"/>
</dbReference>
<evidence type="ECO:0008006" key="5">
    <source>
        <dbReference type="Google" id="ProtNLM"/>
    </source>
</evidence>
<dbReference type="AlphaFoldDB" id="A0AAV5QHI1"/>
<evidence type="ECO:0000256" key="2">
    <source>
        <dbReference type="SAM" id="SignalP"/>
    </source>
</evidence>
<feature type="signal peptide" evidence="2">
    <location>
        <begin position="1"/>
        <end position="19"/>
    </location>
</feature>
<organism evidence="3 4">
    <name type="scientific">Saccharomycopsis crataegensis</name>
    <dbReference type="NCBI Taxonomy" id="43959"/>
    <lineage>
        <taxon>Eukaryota</taxon>
        <taxon>Fungi</taxon>
        <taxon>Dikarya</taxon>
        <taxon>Ascomycota</taxon>
        <taxon>Saccharomycotina</taxon>
        <taxon>Saccharomycetes</taxon>
        <taxon>Saccharomycopsidaceae</taxon>
        <taxon>Saccharomycopsis</taxon>
    </lineage>
</organism>
<comment type="caution">
    <text evidence="3">The sequence shown here is derived from an EMBL/GenBank/DDBJ whole genome shotgun (WGS) entry which is preliminary data.</text>
</comment>
<keyword evidence="4" id="KW-1185">Reference proteome</keyword>
<dbReference type="PANTHER" id="PTHR28156:SF1">
    <property type="entry name" value="FAS1 DOMAIN-CONTAINING PROTEIN YDR262W"/>
    <property type="match status" value="1"/>
</dbReference>
<protein>
    <recommendedName>
        <fullName evidence="5">FAS1 domain-containing protein</fullName>
    </recommendedName>
</protein>
<reference evidence="3 4" key="1">
    <citation type="journal article" date="2023" name="Elife">
        <title>Identification of key yeast species and microbe-microbe interactions impacting larval growth of Drosophila in the wild.</title>
        <authorList>
            <person name="Mure A."/>
            <person name="Sugiura Y."/>
            <person name="Maeda R."/>
            <person name="Honda K."/>
            <person name="Sakurai N."/>
            <person name="Takahashi Y."/>
            <person name="Watada M."/>
            <person name="Katoh T."/>
            <person name="Gotoh A."/>
            <person name="Gotoh Y."/>
            <person name="Taniguchi I."/>
            <person name="Nakamura K."/>
            <person name="Hayashi T."/>
            <person name="Katayama T."/>
            <person name="Uemura T."/>
            <person name="Hattori Y."/>
        </authorList>
    </citation>
    <scope>NUCLEOTIDE SEQUENCE [LARGE SCALE GENOMIC DNA]</scope>
    <source>
        <strain evidence="3 4">SC-9</strain>
    </source>
</reference>
<feature type="chain" id="PRO_5043887672" description="FAS1 domain-containing protein" evidence="2">
    <location>
        <begin position="20"/>
        <end position="233"/>
    </location>
</feature>
<dbReference type="Gene3D" id="2.30.180.10">
    <property type="entry name" value="FAS1 domain"/>
    <property type="match status" value="1"/>
</dbReference>
<dbReference type="InterPro" id="IPR036378">
    <property type="entry name" value="FAS1_dom_sf"/>
</dbReference>
<dbReference type="PANTHER" id="PTHR28156">
    <property type="entry name" value="FAS1 DOMAIN-CONTAINING PROTEIN YDR262W"/>
    <property type="match status" value="1"/>
</dbReference>
<dbReference type="EMBL" id="BTFZ01000002">
    <property type="protein sequence ID" value="GMM34194.1"/>
    <property type="molecule type" value="Genomic_DNA"/>
</dbReference>
<gene>
    <name evidence="3" type="ORF">DASC09_015190</name>
</gene>
<keyword evidence="1 2" id="KW-0732">Signal</keyword>
<accession>A0AAV5QHI1</accession>